<feature type="domain" description="HTH merR-type" evidence="5">
    <location>
        <begin position="1"/>
        <end position="68"/>
    </location>
</feature>
<dbReference type="InterPro" id="IPR009061">
    <property type="entry name" value="DNA-bd_dom_put_sf"/>
</dbReference>
<evidence type="ECO:0000313" key="6">
    <source>
        <dbReference type="EMBL" id="MFC5382143.1"/>
    </source>
</evidence>
<dbReference type="RefSeq" id="WP_340269723.1">
    <property type="nucleotide sequence ID" value="NZ_JBBEOG010000005.1"/>
</dbReference>
<dbReference type="Proteomes" id="UP001596122">
    <property type="component" value="Unassembled WGS sequence"/>
</dbReference>
<organism evidence="6 7">
    <name type="scientific">Aquipuribacter nitratireducens</name>
    <dbReference type="NCBI Taxonomy" id="650104"/>
    <lineage>
        <taxon>Bacteria</taxon>
        <taxon>Bacillati</taxon>
        <taxon>Actinomycetota</taxon>
        <taxon>Actinomycetes</taxon>
        <taxon>Micrococcales</taxon>
        <taxon>Intrasporangiaceae</taxon>
        <taxon>Aquipuribacter</taxon>
    </lineage>
</organism>
<comment type="caution">
    <text evidence="6">The sequence shown here is derived from an EMBL/GenBank/DDBJ whole genome shotgun (WGS) entry which is preliminary data.</text>
</comment>
<keyword evidence="7" id="KW-1185">Reference proteome</keyword>
<evidence type="ECO:0000256" key="1">
    <source>
        <dbReference type="ARBA" id="ARBA00023015"/>
    </source>
</evidence>
<dbReference type="SMART" id="SM00422">
    <property type="entry name" value="HTH_MERR"/>
    <property type="match status" value="1"/>
</dbReference>
<dbReference type="PROSITE" id="PS00552">
    <property type="entry name" value="HTH_MERR_1"/>
    <property type="match status" value="1"/>
</dbReference>
<evidence type="ECO:0000259" key="5">
    <source>
        <dbReference type="PROSITE" id="PS50937"/>
    </source>
</evidence>
<evidence type="ECO:0000313" key="7">
    <source>
        <dbReference type="Proteomes" id="UP001596122"/>
    </source>
</evidence>
<proteinExistence type="predicted"/>
<dbReference type="PANTHER" id="PTHR30204">
    <property type="entry name" value="REDOX-CYCLING DRUG-SENSING TRANSCRIPTIONAL ACTIVATOR SOXR"/>
    <property type="match status" value="1"/>
</dbReference>
<gene>
    <name evidence="6" type="ORF">ACFPJ6_15345</name>
</gene>
<evidence type="ECO:0000256" key="2">
    <source>
        <dbReference type="ARBA" id="ARBA00023125"/>
    </source>
</evidence>
<dbReference type="InterPro" id="IPR000551">
    <property type="entry name" value="MerR-type_HTH_dom"/>
</dbReference>
<dbReference type="Gene3D" id="1.10.1660.10">
    <property type="match status" value="1"/>
</dbReference>
<dbReference type="Pfam" id="PF13411">
    <property type="entry name" value="MerR_1"/>
    <property type="match status" value="1"/>
</dbReference>
<dbReference type="PROSITE" id="PS50937">
    <property type="entry name" value="HTH_MERR_2"/>
    <property type="match status" value="1"/>
</dbReference>
<evidence type="ECO:0000256" key="4">
    <source>
        <dbReference type="SAM" id="Coils"/>
    </source>
</evidence>
<dbReference type="SUPFAM" id="SSF46955">
    <property type="entry name" value="Putative DNA-binding domain"/>
    <property type="match status" value="1"/>
</dbReference>
<keyword evidence="1" id="KW-0805">Transcription regulation</keyword>
<dbReference type="EMBL" id="JBHSLD010000014">
    <property type="protein sequence ID" value="MFC5382143.1"/>
    <property type="molecule type" value="Genomic_DNA"/>
</dbReference>
<sequence>MRIAEVSRRSGVAAHTLRFYEDAGLLQVARSANGYRDYDEADLVRLDLIEASKELGLSLEQIGEHLAVLRTRSCTDVREHLAPLLAEQVRRLEAKRARLEALSTRLGAAQADLAACPDSDARCSSECVMKRQHPDR</sequence>
<evidence type="ECO:0000256" key="3">
    <source>
        <dbReference type="ARBA" id="ARBA00023163"/>
    </source>
</evidence>
<keyword evidence="3" id="KW-0804">Transcription</keyword>
<dbReference type="PRINTS" id="PR00040">
    <property type="entry name" value="HTHMERR"/>
</dbReference>
<dbReference type="InterPro" id="IPR047057">
    <property type="entry name" value="MerR_fam"/>
</dbReference>
<reference evidence="7" key="1">
    <citation type="journal article" date="2019" name="Int. J. Syst. Evol. Microbiol.">
        <title>The Global Catalogue of Microorganisms (GCM) 10K type strain sequencing project: providing services to taxonomists for standard genome sequencing and annotation.</title>
        <authorList>
            <consortium name="The Broad Institute Genomics Platform"/>
            <consortium name="The Broad Institute Genome Sequencing Center for Infectious Disease"/>
            <person name="Wu L."/>
            <person name="Ma J."/>
        </authorList>
    </citation>
    <scope>NUCLEOTIDE SEQUENCE [LARGE SCALE GENOMIC DNA]</scope>
    <source>
        <strain evidence="7">CCUG 43114</strain>
    </source>
</reference>
<keyword evidence="4" id="KW-0175">Coiled coil</keyword>
<protein>
    <submittedName>
        <fullName evidence="6">MerR family transcriptional regulator</fullName>
    </submittedName>
</protein>
<accession>A0ABW0GRF5</accession>
<keyword evidence="2" id="KW-0238">DNA-binding</keyword>
<feature type="coiled-coil region" evidence="4">
    <location>
        <begin position="82"/>
        <end position="112"/>
    </location>
</feature>
<dbReference type="PANTHER" id="PTHR30204:SF94">
    <property type="entry name" value="HEAVY METAL-DEPENDENT TRANSCRIPTIONAL REGULATOR HI_0293-RELATED"/>
    <property type="match status" value="1"/>
</dbReference>
<name>A0ABW0GRF5_9MICO</name>